<sequence>MFKSIKNVKEISIIGGFALILLGGCAQERSINTSNPSLTSNTDTSTEKVGGNHNPLAKVTSQYKTLGSIEIINNSAKAYLDASSKVVEIATGFKWTEGPLWLNKSDTLIFSDIPDNKIYQYNEKSGLSVYLNKTGATDLVEGDYLGGSNALLLNQSDQLVLLQTGDRRVSIMNAPLDQPQSLFSTLAGAYQGLRLNSPNDGVFDQQGNLYFSDPAYGLKDKLDDERKELTFQGVYRLTPWGKLSVIDETIKFPNGIGISPDNKTLYVAVSDEQAPVWFAYDIEDDGSVVNKQLLHDASTNKLDNDIGVPDGMAVHSSGVIFATAPGGVWLLSANGELLAKINTGKFSANCALSADEKQLFITAHDSILKVDLN</sequence>
<dbReference type="InterPro" id="IPR051262">
    <property type="entry name" value="SMP-30/CGR1_Lactonase"/>
</dbReference>
<keyword evidence="5" id="KW-1185">Reference proteome</keyword>
<dbReference type="PANTHER" id="PTHR47572:SF4">
    <property type="entry name" value="LACTONASE DRP35"/>
    <property type="match status" value="1"/>
</dbReference>
<gene>
    <name evidence="4" type="ORF">CWS31_001465</name>
</gene>
<feature type="compositionally biased region" description="Polar residues" evidence="2">
    <location>
        <begin position="32"/>
        <end position="44"/>
    </location>
</feature>
<evidence type="ECO:0000259" key="3">
    <source>
        <dbReference type="Pfam" id="PF08450"/>
    </source>
</evidence>
<dbReference type="InterPro" id="IPR013658">
    <property type="entry name" value="SGL"/>
</dbReference>
<evidence type="ECO:0000256" key="2">
    <source>
        <dbReference type="SAM" id="MobiDB-lite"/>
    </source>
</evidence>
<dbReference type="Gene3D" id="2.120.10.30">
    <property type="entry name" value="TolB, C-terminal domain"/>
    <property type="match status" value="1"/>
</dbReference>
<dbReference type="SUPFAM" id="SSF63829">
    <property type="entry name" value="Calcium-dependent phosphotriesterase"/>
    <property type="match status" value="1"/>
</dbReference>
<dbReference type="Proteomes" id="UP000815846">
    <property type="component" value="Unassembled WGS sequence"/>
</dbReference>
<name>A0ABY3N145_9GAMM</name>
<reference evidence="4 5" key="1">
    <citation type="submission" date="2019-08" db="EMBL/GenBank/DDBJ databases">
        <title>Microbe sample from Colwellia echini.</title>
        <authorList>
            <person name="Christiansen L."/>
            <person name="Pathiraja D."/>
            <person name="Schultz-Johansen M."/>
            <person name="Choi I.-G."/>
            <person name="Stougaard P."/>
        </authorList>
    </citation>
    <scope>NUCLEOTIDE SEQUENCE [LARGE SCALE GENOMIC DNA]</scope>
    <source>
        <strain evidence="4 5">A3</strain>
    </source>
</reference>
<feature type="region of interest" description="Disordered" evidence="2">
    <location>
        <begin position="32"/>
        <end position="52"/>
    </location>
</feature>
<evidence type="ECO:0000256" key="1">
    <source>
        <dbReference type="ARBA" id="ARBA00022801"/>
    </source>
</evidence>
<dbReference type="RefSeq" id="WP_148747659.1">
    <property type="nucleotide sequence ID" value="NZ_PJAI02000001.1"/>
</dbReference>
<accession>A0ABY3N145</accession>
<feature type="domain" description="SMP-30/Gluconolactonase/LRE-like region" evidence="3">
    <location>
        <begin position="95"/>
        <end position="364"/>
    </location>
</feature>
<evidence type="ECO:0000313" key="4">
    <source>
        <dbReference type="EMBL" id="TYK67221.1"/>
    </source>
</evidence>
<comment type="caution">
    <text evidence="4">The sequence shown here is derived from an EMBL/GenBank/DDBJ whole genome shotgun (WGS) entry which is preliminary data.</text>
</comment>
<proteinExistence type="predicted"/>
<organism evidence="4 5">
    <name type="scientific">Colwellia echini</name>
    <dbReference type="NCBI Taxonomy" id="1982103"/>
    <lineage>
        <taxon>Bacteria</taxon>
        <taxon>Pseudomonadati</taxon>
        <taxon>Pseudomonadota</taxon>
        <taxon>Gammaproteobacteria</taxon>
        <taxon>Alteromonadales</taxon>
        <taxon>Colwelliaceae</taxon>
        <taxon>Colwellia</taxon>
    </lineage>
</organism>
<dbReference type="Pfam" id="PF08450">
    <property type="entry name" value="SGL"/>
    <property type="match status" value="1"/>
</dbReference>
<evidence type="ECO:0000313" key="5">
    <source>
        <dbReference type="Proteomes" id="UP000815846"/>
    </source>
</evidence>
<protein>
    <submittedName>
        <fullName evidence="4">SMP-30/gluconolactonase/LRE family protein</fullName>
    </submittedName>
</protein>
<dbReference type="InterPro" id="IPR011042">
    <property type="entry name" value="6-blade_b-propeller_TolB-like"/>
</dbReference>
<dbReference type="EMBL" id="PJAI02000001">
    <property type="protein sequence ID" value="TYK67221.1"/>
    <property type="molecule type" value="Genomic_DNA"/>
</dbReference>
<dbReference type="PANTHER" id="PTHR47572">
    <property type="entry name" value="LIPOPROTEIN-RELATED"/>
    <property type="match status" value="1"/>
</dbReference>
<keyword evidence="1" id="KW-0378">Hydrolase</keyword>
<dbReference type="PROSITE" id="PS51257">
    <property type="entry name" value="PROKAR_LIPOPROTEIN"/>
    <property type="match status" value="1"/>
</dbReference>